<protein>
    <submittedName>
        <fullName evidence="1">Uncharacterized protein</fullName>
    </submittedName>
</protein>
<evidence type="ECO:0000313" key="2">
    <source>
        <dbReference type="Proteomes" id="UP000391919"/>
    </source>
</evidence>
<dbReference type="EMBL" id="BKZQ01000033">
    <property type="protein sequence ID" value="GER71009.1"/>
    <property type="molecule type" value="Genomic_DNA"/>
</dbReference>
<keyword evidence="2" id="KW-1185">Reference proteome</keyword>
<dbReference type="Proteomes" id="UP000391919">
    <property type="component" value="Unassembled WGS sequence"/>
</dbReference>
<sequence length="149" mass="16824">MLSFGDVNHLFSLVHGIKDFTLQFATVSVFADKKQPKGLYIPLNGEPDINRAIASGAITALWKKDTPVPRYIPNDFPLFAAEGFDAAFLKIVQYYLKQIESKDFDMKTSFIFYGPECRDMKPHTYDLAGREGKALLLQACNRWKGRGKA</sequence>
<comment type="caution">
    <text evidence="1">The sequence shown here is derived from an EMBL/GenBank/DDBJ whole genome shotgun (WGS) entry which is preliminary data.</text>
</comment>
<dbReference type="AlphaFoldDB" id="A0A5J4JIA6"/>
<dbReference type="RefSeq" id="WP_151681366.1">
    <property type="nucleotide sequence ID" value="NZ_BKZP01000034.1"/>
</dbReference>
<organism evidence="1 2">
    <name type="scientific">Weizmannia acidilactici</name>
    <dbReference type="NCBI Taxonomy" id="2607726"/>
    <lineage>
        <taxon>Bacteria</taxon>
        <taxon>Bacillati</taxon>
        <taxon>Bacillota</taxon>
        <taxon>Bacilli</taxon>
        <taxon>Bacillales</taxon>
        <taxon>Bacillaceae</taxon>
        <taxon>Heyndrickxia</taxon>
    </lineage>
</organism>
<accession>A0A5J4JIA6</accession>
<reference evidence="1 2" key="1">
    <citation type="submission" date="2019-09" db="EMBL/GenBank/DDBJ databases">
        <title>Draft genome sequence of Bacillus sp. JC-7.</title>
        <authorList>
            <person name="Tanaka N."/>
            <person name="Shiwa Y."/>
            <person name="Fujita N."/>
            <person name="Tanasupawat S."/>
        </authorList>
    </citation>
    <scope>NUCLEOTIDE SEQUENCE [LARGE SCALE GENOMIC DNA]</scope>
    <source>
        <strain evidence="1 2">JC-7</strain>
    </source>
</reference>
<proteinExistence type="predicted"/>
<gene>
    <name evidence="1" type="ORF">BpJC7_23120</name>
</gene>
<name>A0A5J4JIA6_9BACI</name>
<evidence type="ECO:0000313" key="1">
    <source>
        <dbReference type="EMBL" id="GER71009.1"/>
    </source>
</evidence>